<accession>A0A7L4ZGM1</accession>
<dbReference type="KEGG" id="kan:IMCC3317_11330"/>
<sequence>MKEKDKKEILKRLHNDGFVEDKDYFTKIEEIEKKVEELRKEVERKRKENDHYLSRLPDGFIFAI</sequence>
<organism evidence="2 3">
    <name type="scientific">Kordia antarctica</name>
    <dbReference type="NCBI Taxonomy" id="1218801"/>
    <lineage>
        <taxon>Bacteria</taxon>
        <taxon>Pseudomonadati</taxon>
        <taxon>Bacteroidota</taxon>
        <taxon>Flavobacteriia</taxon>
        <taxon>Flavobacteriales</taxon>
        <taxon>Flavobacteriaceae</taxon>
        <taxon>Kordia</taxon>
    </lineage>
</organism>
<dbReference type="RefSeq" id="WP_160128510.1">
    <property type="nucleotide sequence ID" value="NZ_CP019288.1"/>
</dbReference>
<name>A0A7L4ZGM1_9FLAO</name>
<evidence type="ECO:0000313" key="3">
    <source>
        <dbReference type="Proteomes" id="UP000464657"/>
    </source>
</evidence>
<dbReference type="Proteomes" id="UP000464657">
    <property type="component" value="Chromosome"/>
</dbReference>
<keyword evidence="3" id="KW-1185">Reference proteome</keyword>
<gene>
    <name evidence="2" type="ORF">IMCC3317_11330</name>
</gene>
<dbReference type="AlphaFoldDB" id="A0A7L4ZGM1"/>
<dbReference type="EMBL" id="CP019288">
    <property type="protein sequence ID" value="QHI35785.1"/>
    <property type="molecule type" value="Genomic_DNA"/>
</dbReference>
<evidence type="ECO:0000256" key="1">
    <source>
        <dbReference type="SAM" id="Coils"/>
    </source>
</evidence>
<proteinExistence type="predicted"/>
<feature type="coiled-coil region" evidence="1">
    <location>
        <begin position="21"/>
        <end position="55"/>
    </location>
</feature>
<evidence type="ECO:0000313" key="2">
    <source>
        <dbReference type="EMBL" id="QHI35785.1"/>
    </source>
</evidence>
<keyword evidence="1" id="KW-0175">Coiled coil</keyword>
<protein>
    <submittedName>
        <fullName evidence="2">Uncharacterized protein</fullName>
    </submittedName>
</protein>
<reference evidence="2 3" key="1">
    <citation type="journal article" date="2013" name="Int. J. Syst. Evol. Microbiol.">
        <title>Kordia antarctica sp. nov., isolated from Antarctic seawater.</title>
        <authorList>
            <person name="Baek K."/>
            <person name="Choi A."/>
            <person name="Kang I."/>
            <person name="Lee K."/>
            <person name="Cho J.C."/>
        </authorList>
    </citation>
    <scope>NUCLEOTIDE SEQUENCE [LARGE SCALE GENOMIC DNA]</scope>
    <source>
        <strain evidence="2 3">IMCC3317</strain>
    </source>
</reference>